<reference evidence="4" key="1">
    <citation type="journal article" date="2019" name="Int. J. Syst. Evol. Microbiol.">
        <title>The Global Catalogue of Microorganisms (GCM) 10K type strain sequencing project: providing services to taxonomists for standard genome sequencing and annotation.</title>
        <authorList>
            <consortium name="The Broad Institute Genomics Platform"/>
            <consortium name="The Broad Institute Genome Sequencing Center for Infectious Disease"/>
            <person name="Wu L."/>
            <person name="Ma J."/>
        </authorList>
    </citation>
    <scope>NUCLEOTIDE SEQUENCE [LARGE SCALE GENOMIC DNA]</scope>
    <source>
        <strain evidence="4">CCM 8936</strain>
    </source>
</reference>
<feature type="compositionally biased region" description="Basic and acidic residues" evidence="1">
    <location>
        <begin position="191"/>
        <end position="200"/>
    </location>
</feature>
<keyword evidence="2" id="KW-0812">Transmembrane</keyword>
<dbReference type="EMBL" id="JBHTOI010000005">
    <property type="protein sequence ID" value="MFD1417717.1"/>
    <property type="molecule type" value="Genomic_DNA"/>
</dbReference>
<feature type="compositionally biased region" description="Low complexity" evidence="1">
    <location>
        <begin position="203"/>
        <end position="212"/>
    </location>
</feature>
<keyword evidence="2" id="KW-1133">Transmembrane helix</keyword>
<dbReference type="NCBIfam" id="TIGR04145">
    <property type="entry name" value="Firmicu_CTERM"/>
    <property type="match status" value="2"/>
</dbReference>
<evidence type="ECO:0000256" key="2">
    <source>
        <dbReference type="SAM" id="Phobius"/>
    </source>
</evidence>
<evidence type="ECO:0000313" key="3">
    <source>
        <dbReference type="EMBL" id="MFD1417717.1"/>
    </source>
</evidence>
<feature type="transmembrane region" description="Helical" evidence="2">
    <location>
        <begin position="360"/>
        <end position="378"/>
    </location>
</feature>
<comment type="caution">
    <text evidence="3">The sequence shown here is derived from an EMBL/GenBank/DDBJ whole genome shotgun (WGS) entry which is preliminary data.</text>
</comment>
<name>A0ABW4BRA0_9LACO</name>
<organism evidence="3 4">
    <name type="scientific">Companilactobacillus keshanensis</name>
    <dbReference type="NCBI Taxonomy" id="2486003"/>
    <lineage>
        <taxon>Bacteria</taxon>
        <taxon>Bacillati</taxon>
        <taxon>Bacillota</taxon>
        <taxon>Bacilli</taxon>
        <taxon>Lactobacillales</taxon>
        <taxon>Lactobacillaceae</taxon>
        <taxon>Companilactobacillus</taxon>
    </lineage>
</organism>
<dbReference type="InterPro" id="IPR026409">
    <property type="entry name" value="Firmicu_CTERM"/>
</dbReference>
<dbReference type="Proteomes" id="UP001597251">
    <property type="component" value="Unassembled WGS sequence"/>
</dbReference>
<keyword evidence="4" id="KW-1185">Reference proteome</keyword>
<accession>A0ABW4BRA0</accession>
<evidence type="ECO:0000313" key="4">
    <source>
        <dbReference type="Proteomes" id="UP001597251"/>
    </source>
</evidence>
<gene>
    <name evidence="3" type="ORF">ACFQ42_02930</name>
</gene>
<sequence length="395" mass="42301">MKLRKIIVIGAIMLGLGGSIGFIKPATVNADSSTITIDGKFSDWKNINLIEGYNGYTGMVSDGQYVNVYVKMKNGQVPGHGDYIFNVDGKDYHVWTNDISGDVAEGDAKQITLTGGSDYDGTQYGTVGNGYVSTVDGKSVAEFKIDLSKFDLPDSDVGKQISMKNSNIGSDEVTTIVNSVGGKDAVGTVDGKADKNEKGDTPTNANANNTNDNLNINIDGKYQDWKNIQLTEGYNGYTAMVSDGHYVYVYVKMKYGNVPGYGDYNFDISGKKVYVWTKEIPSTLAANETKAVSFTAGDYNEDNKYGTVGNGYVTNDGKNNIGEFRIDLSKLDVSTMGGQTITMYNPNIGNEKVTTSGGSTGPLLISGVGVLIAGFGYVKLKKAGYLKRGARNSGK</sequence>
<protein>
    <submittedName>
        <fullName evidence="3">Firmicu-CTERM sorting domain-containing protein</fullName>
    </submittedName>
</protein>
<feature type="region of interest" description="Disordered" evidence="1">
    <location>
        <begin position="187"/>
        <end position="212"/>
    </location>
</feature>
<proteinExistence type="predicted"/>
<evidence type="ECO:0000256" key="1">
    <source>
        <dbReference type="SAM" id="MobiDB-lite"/>
    </source>
</evidence>
<dbReference type="RefSeq" id="WP_125674404.1">
    <property type="nucleotide sequence ID" value="NZ_JBHTOI010000005.1"/>
</dbReference>
<keyword evidence="2" id="KW-0472">Membrane</keyword>